<dbReference type="Pfam" id="PF19816">
    <property type="entry name" value="DUF6299"/>
    <property type="match status" value="1"/>
</dbReference>
<protein>
    <recommendedName>
        <fullName evidence="2">DUF6299 domain-containing protein</fullName>
    </recommendedName>
</protein>
<dbReference type="AlphaFoldDB" id="A0A7W7VXY0"/>
<evidence type="ECO:0000256" key="1">
    <source>
        <dbReference type="SAM" id="SignalP"/>
    </source>
</evidence>
<sequence length="152" mass="15695">MRVRPTPVRVRPRVAGLLGAALLALLGAATPAGAAAGETLSVARMGVIASDGTVTLTGTYRCSTAGAVYVTSNLRVGQTQTNIGNGVRATCDGNEHSWTSQGKPAQLHAQPGPARVEATLTHLTQGPAWWLPVLPEFLAQQSQDIMLVADGS</sequence>
<dbReference type="RefSeq" id="WP_184940813.1">
    <property type="nucleotide sequence ID" value="NZ_JACHJV010000001.1"/>
</dbReference>
<keyword evidence="1" id="KW-0732">Signal</keyword>
<evidence type="ECO:0000313" key="4">
    <source>
        <dbReference type="Proteomes" id="UP000540506"/>
    </source>
</evidence>
<dbReference type="Proteomes" id="UP000540506">
    <property type="component" value="Unassembled WGS sequence"/>
</dbReference>
<gene>
    <name evidence="3" type="ORF">FHR34_005979</name>
</gene>
<evidence type="ECO:0000313" key="3">
    <source>
        <dbReference type="EMBL" id="MBB4926986.1"/>
    </source>
</evidence>
<dbReference type="InterPro" id="IPR046266">
    <property type="entry name" value="DUF6299"/>
</dbReference>
<dbReference type="EMBL" id="JACHJV010000001">
    <property type="protein sequence ID" value="MBB4926986.1"/>
    <property type="molecule type" value="Genomic_DNA"/>
</dbReference>
<organism evidence="3 4">
    <name type="scientific">Kitasatospora kifunensis</name>
    <name type="common">Streptomyces kifunensis</name>
    <dbReference type="NCBI Taxonomy" id="58351"/>
    <lineage>
        <taxon>Bacteria</taxon>
        <taxon>Bacillati</taxon>
        <taxon>Actinomycetota</taxon>
        <taxon>Actinomycetes</taxon>
        <taxon>Kitasatosporales</taxon>
        <taxon>Streptomycetaceae</taxon>
        <taxon>Kitasatospora</taxon>
    </lineage>
</organism>
<feature type="chain" id="PRO_5030902619" description="DUF6299 domain-containing protein" evidence="1">
    <location>
        <begin position="35"/>
        <end position="152"/>
    </location>
</feature>
<proteinExistence type="predicted"/>
<keyword evidence="4" id="KW-1185">Reference proteome</keyword>
<comment type="caution">
    <text evidence="3">The sequence shown here is derived from an EMBL/GenBank/DDBJ whole genome shotgun (WGS) entry which is preliminary data.</text>
</comment>
<reference evidence="3 4" key="1">
    <citation type="submission" date="2020-08" db="EMBL/GenBank/DDBJ databases">
        <title>Sequencing the genomes of 1000 actinobacteria strains.</title>
        <authorList>
            <person name="Klenk H.-P."/>
        </authorList>
    </citation>
    <scope>NUCLEOTIDE SEQUENCE [LARGE SCALE GENOMIC DNA]</scope>
    <source>
        <strain evidence="3 4">DSM 41654</strain>
    </source>
</reference>
<accession>A0A7W7VXY0</accession>
<feature type="domain" description="DUF6299" evidence="2">
    <location>
        <begin position="38"/>
        <end position="149"/>
    </location>
</feature>
<feature type="signal peptide" evidence="1">
    <location>
        <begin position="1"/>
        <end position="34"/>
    </location>
</feature>
<name>A0A7W7VXY0_KITKI</name>
<evidence type="ECO:0000259" key="2">
    <source>
        <dbReference type="Pfam" id="PF19816"/>
    </source>
</evidence>